<proteinExistence type="predicted"/>
<dbReference type="Proteomes" id="UP000192328">
    <property type="component" value="Unassembled WGS sequence"/>
</dbReference>
<reference evidence="1" key="1">
    <citation type="submission" date="2017-04" db="EMBL/GenBank/DDBJ databases">
        <authorList>
            <person name="Varghese N."/>
            <person name="Submissions S."/>
        </authorList>
    </citation>
    <scope>NUCLEOTIDE SEQUENCE</scope>
    <source>
        <strain evidence="1">WTE2008</strain>
    </source>
</reference>
<dbReference type="EMBL" id="FWXZ01000002">
    <property type="protein sequence ID" value="SMC48946.1"/>
    <property type="molecule type" value="Genomic_DNA"/>
</dbReference>
<evidence type="ECO:0000313" key="1">
    <source>
        <dbReference type="EMBL" id="SMC48946.1"/>
    </source>
</evidence>
<gene>
    <name evidence="1" type="ORF">SAMN06297397_1028</name>
</gene>
<sequence length="255" mass="28413">MKEMRWCAIGDSFTYLNDHLDETGYRVKKGYLSRIGEKIPELKLNNIGINGSTFQDWIAQPIPEADLYTVLLGTNDWHWGMPLGSEADFSSRTAGTILGNLGILLDHIRKASPEACIIVGNPVERTDFVYLWDPENNAQGSYAPEHGQKLSEVSAGILKCCELEGIATVNCHDLSGFTPENAVRFKRVRRGDRTEDLVFPDYTGVPFSPGEDPYPYPPEAAWMTYDGLHPTDEGCEILAGLFAEKICEKTGRHMP</sequence>
<name>A0AC61PJQ5_9FIRM</name>
<accession>A0AC61PJQ5</accession>
<keyword evidence="2" id="KW-1185">Reference proteome</keyword>
<comment type="caution">
    <text evidence="1">The sequence shown here is derived from an EMBL/GenBank/DDBJ whole genome shotgun (WGS) entry which is preliminary data.</text>
</comment>
<evidence type="ECO:0000313" key="2">
    <source>
        <dbReference type="Proteomes" id="UP000192328"/>
    </source>
</evidence>
<protein>
    <submittedName>
        <fullName evidence="1">GDSL-like Lipase/Acylhydrolase family protein</fullName>
    </submittedName>
</protein>
<organism evidence="1 2">
    <name type="scientific">Aristaeella lactis</name>
    <dbReference type="NCBI Taxonomy" id="3046383"/>
    <lineage>
        <taxon>Bacteria</taxon>
        <taxon>Bacillati</taxon>
        <taxon>Bacillota</taxon>
        <taxon>Clostridia</taxon>
        <taxon>Eubacteriales</taxon>
        <taxon>Aristaeellaceae</taxon>
        <taxon>Aristaeella</taxon>
    </lineage>
</organism>